<dbReference type="Gene3D" id="3.30.470.20">
    <property type="entry name" value="ATP-grasp fold, B domain"/>
    <property type="match status" value="1"/>
</dbReference>
<dbReference type="InterPro" id="IPR011761">
    <property type="entry name" value="ATP-grasp"/>
</dbReference>
<feature type="domain" description="ATP-grasp" evidence="3">
    <location>
        <begin position="97"/>
        <end position="326"/>
    </location>
</feature>
<evidence type="ECO:0000256" key="2">
    <source>
        <dbReference type="SAM" id="Phobius"/>
    </source>
</evidence>
<dbReference type="PROSITE" id="PS50975">
    <property type="entry name" value="ATP_GRASP"/>
    <property type="match status" value="1"/>
</dbReference>
<keyword evidence="5" id="KW-1185">Reference proteome</keyword>
<keyword evidence="2" id="KW-0812">Transmembrane</keyword>
<organism evidence="4 5">
    <name type="scientific">Actomonas aquatica</name>
    <dbReference type="NCBI Taxonomy" id="2866162"/>
    <lineage>
        <taxon>Bacteria</taxon>
        <taxon>Pseudomonadati</taxon>
        <taxon>Verrucomicrobiota</taxon>
        <taxon>Opitutia</taxon>
        <taxon>Opitutales</taxon>
        <taxon>Opitutaceae</taxon>
        <taxon>Actomonas</taxon>
    </lineage>
</organism>
<evidence type="ECO:0000256" key="1">
    <source>
        <dbReference type="PROSITE-ProRule" id="PRU00409"/>
    </source>
</evidence>
<keyword evidence="1" id="KW-0547">Nucleotide-binding</keyword>
<name>A0ABZ1C6L0_9BACT</name>
<evidence type="ECO:0000313" key="5">
    <source>
        <dbReference type="Proteomes" id="UP000738431"/>
    </source>
</evidence>
<evidence type="ECO:0000313" key="4">
    <source>
        <dbReference type="EMBL" id="WRQ87156.1"/>
    </source>
</evidence>
<dbReference type="Proteomes" id="UP000738431">
    <property type="component" value="Chromosome"/>
</dbReference>
<accession>A0ABZ1C6L0</accession>
<dbReference type="SUPFAM" id="SSF56059">
    <property type="entry name" value="Glutathione synthetase ATP-binding domain-like"/>
    <property type="match status" value="1"/>
</dbReference>
<keyword evidence="1" id="KW-0067">ATP-binding</keyword>
<dbReference type="RefSeq" id="WP_221029430.1">
    <property type="nucleotide sequence ID" value="NZ_CP139781.1"/>
</dbReference>
<gene>
    <name evidence="4" type="ORF">K1X11_020280</name>
</gene>
<keyword evidence="2" id="KW-1133">Transmembrane helix</keyword>
<evidence type="ECO:0000259" key="3">
    <source>
        <dbReference type="PROSITE" id="PS50975"/>
    </source>
</evidence>
<sequence>MATGPHCERSDVAGATSLAGPVDGGVGGLMRWQRLAVSRWVRLTQWEYWPIWAIYLPVFFYGLWLAVWHRGATVFSAANPGMPAAGGLVGYSKSAILEGLAGAGDAVATWALIAPGAFPERNAAVRRFMAEHQLGYPVVLKPDLGERGSGVVIAKNAAEVEVVLRTEPTALIAQAYVPGVEWGVFYVRRPGAAKGEIFAITDKRMVHVVGDGRSSLERLILNDARAVGMARFFRQKFAARLGEVPAAGERVMLSELGTHCRGAMFLDGAALETPELVQAVEAVSRQFEGFYFGRYDLRAESTEAMQAGRFKVIELNGVSSEATAMYDPKHSVWFGWRTLCRQWRIAFEIGAANRRAGARVWSVRELWTLLQEQRKA</sequence>
<proteinExistence type="predicted"/>
<feature type="transmembrane region" description="Helical" evidence="2">
    <location>
        <begin position="49"/>
        <end position="68"/>
    </location>
</feature>
<keyword evidence="2" id="KW-0472">Membrane</keyword>
<protein>
    <recommendedName>
        <fullName evidence="3">ATP-grasp domain-containing protein</fullName>
    </recommendedName>
</protein>
<dbReference type="EMBL" id="CP139781">
    <property type="protein sequence ID" value="WRQ87156.1"/>
    <property type="molecule type" value="Genomic_DNA"/>
</dbReference>
<reference evidence="4 5" key="1">
    <citation type="submission" date="2023-12" db="EMBL/GenBank/DDBJ databases">
        <title>Description of an unclassified Opitutus bacterium of Verrucomicrobiota.</title>
        <authorList>
            <person name="Zhang D.-F."/>
        </authorList>
    </citation>
    <scope>NUCLEOTIDE SEQUENCE [LARGE SCALE GENOMIC DNA]</scope>
    <source>
        <strain evidence="4 5">WL0086</strain>
    </source>
</reference>